<protein>
    <submittedName>
        <fullName evidence="1">Uncharacterized protein</fullName>
    </submittedName>
</protein>
<gene>
    <name evidence="1" type="ORF">Zmor_000172</name>
</gene>
<dbReference type="EMBL" id="JALNTZ010000001">
    <property type="protein sequence ID" value="KAJ3664618.1"/>
    <property type="molecule type" value="Genomic_DNA"/>
</dbReference>
<evidence type="ECO:0000313" key="2">
    <source>
        <dbReference type="Proteomes" id="UP001168821"/>
    </source>
</evidence>
<reference evidence="1" key="1">
    <citation type="journal article" date="2023" name="G3 (Bethesda)">
        <title>Whole genome assemblies of Zophobas morio and Tenebrio molitor.</title>
        <authorList>
            <person name="Kaur S."/>
            <person name="Stinson S.A."/>
            <person name="diCenzo G.C."/>
        </authorList>
    </citation>
    <scope>NUCLEOTIDE SEQUENCE</scope>
    <source>
        <strain evidence="1">QUZm001</strain>
    </source>
</reference>
<proteinExistence type="predicted"/>
<comment type="caution">
    <text evidence="1">The sequence shown here is derived from an EMBL/GenBank/DDBJ whole genome shotgun (WGS) entry which is preliminary data.</text>
</comment>
<keyword evidence="2" id="KW-1185">Reference proteome</keyword>
<dbReference type="AlphaFoldDB" id="A0AA38IVT1"/>
<organism evidence="1 2">
    <name type="scientific">Zophobas morio</name>
    <dbReference type="NCBI Taxonomy" id="2755281"/>
    <lineage>
        <taxon>Eukaryota</taxon>
        <taxon>Metazoa</taxon>
        <taxon>Ecdysozoa</taxon>
        <taxon>Arthropoda</taxon>
        <taxon>Hexapoda</taxon>
        <taxon>Insecta</taxon>
        <taxon>Pterygota</taxon>
        <taxon>Neoptera</taxon>
        <taxon>Endopterygota</taxon>
        <taxon>Coleoptera</taxon>
        <taxon>Polyphaga</taxon>
        <taxon>Cucujiformia</taxon>
        <taxon>Tenebrionidae</taxon>
        <taxon>Zophobas</taxon>
    </lineage>
</organism>
<evidence type="ECO:0000313" key="1">
    <source>
        <dbReference type="EMBL" id="KAJ3664618.1"/>
    </source>
</evidence>
<name>A0AA38IVT1_9CUCU</name>
<accession>A0AA38IVT1</accession>
<sequence>MKKRTVNKLVPSLKTGRLHLTFITTTTGTNRQRKRKQTATQLGSKVNINDEIFHLENSIISKEPAISRSTKIKGWMTFETISKLHSRPLNESLFKAIAAPEQLISS</sequence>
<dbReference type="Proteomes" id="UP001168821">
    <property type="component" value="Unassembled WGS sequence"/>
</dbReference>